<dbReference type="RefSeq" id="WP_345882710.1">
    <property type="nucleotide sequence ID" value="NZ_JBDFRB010000001.1"/>
</dbReference>
<proteinExistence type="predicted"/>
<comment type="caution">
    <text evidence="1">The sequence shown here is derived from an EMBL/GenBank/DDBJ whole genome shotgun (WGS) entry which is preliminary data.</text>
</comment>
<protein>
    <submittedName>
        <fullName evidence="1">Uncharacterized protein</fullName>
    </submittedName>
</protein>
<dbReference type="Proteomes" id="UP001422074">
    <property type="component" value="Unassembled WGS sequence"/>
</dbReference>
<accession>A0ABU9WVN2</accession>
<sequence length="76" mass="8108">MKKAPAPRPCPYCGAESRPIAYGMPASSEDAETLRAEGWVIGGCVMMADEYGMTADFQCLAGCGRQWSSQSVQRSG</sequence>
<gene>
    <name evidence="1" type="ORF">ABCQ75_01595</name>
</gene>
<keyword evidence="2" id="KW-1185">Reference proteome</keyword>
<evidence type="ECO:0000313" key="2">
    <source>
        <dbReference type="Proteomes" id="UP001422074"/>
    </source>
</evidence>
<evidence type="ECO:0000313" key="1">
    <source>
        <dbReference type="EMBL" id="MEN2743232.1"/>
    </source>
</evidence>
<organism evidence="1 2">
    <name type="scientific">Sinomonas halotolerans</name>
    <dbReference type="NCBI Taxonomy" id="1644133"/>
    <lineage>
        <taxon>Bacteria</taxon>
        <taxon>Bacillati</taxon>
        <taxon>Actinomycetota</taxon>
        <taxon>Actinomycetes</taxon>
        <taxon>Micrococcales</taxon>
        <taxon>Micrococcaceae</taxon>
        <taxon>Sinomonas</taxon>
    </lineage>
</organism>
<dbReference type="EMBL" id="JBDFRB010000001">
    <property type="protein sequence ID" value="MEN2743232.1"/>
    <property type="molecule type" value="Genomic_DNA"/>
</dbReference>
<reference evidence="1 2" key="1">
    <citation type="submission" date="2024-05" db="EMBL/GenBank/DDBJ databases">
        <title>Sinomonas sp. nov., isolated from a waste landfill.</title>
        <authorList>
            <person name="Zhao Y."/>
        </authorList>
    </citation>
    <scope>NUCLEOTIDE SEQUENCE [LARGE SCALE GENOMIC DNA]</scope>
    <source>
        <strain evidence="1 2">CCTCC AB2014300</strain>
    </source>
</reference>
<name>A0ABU9WVN2_9MICC</name>